<name>N9QU73_9GAMM</name>
<evidence type="ECO:0000313" key="5">
    <source>
        <dbReference type="Proteomes" id="UP000013009"/>
    </source>
</evidence>
<protein>
    <recommendedName>
        <fullName evidence="3">Nudix hydrolase domain-containing protein</fullName>
    </recommendedName>
</protein>
<keyword evidence="5" id="KW-1185">Reference proteome</keyword>
<dbReference type="GO" id="GO:0016787">
    <property type="term" value="F:hydrolase activity"/>
    <property type="evidence" value="ECO:0007669"/>
    <property type="project" value="UniProtKB-KW"/>
</dbReference>
<gene>
    <name evidence="4" type="ORF">F889_02222</name>
</gene>
<reference evidence="4 5" key="1">
    <citation type="submission" date="2013-02" db="EMBL/GenBank/DDBJ databases">
        <title>The Genome Sequence of Acinetobacter sp. NIPH 1859.</title>
        <authorList>
            <consortium name="The Broad Institute Genome Sequencing Platform"/>
            <consortium name="The Broad Institute Genome Sequencing Center for Infectious Disease"/>
            <person name="Cerqueira G."/>
            <person name="Feldgarden M."/>
            <person name="Courvalin P."/>
            <person name="Perichon B."/>
            <person name="Grillot-Courvalin C."/>
            <person name="Clermont D."/>
            <person name="Rocha E."/>
            <person name="Yoon E.-J."/>
            <person name="Nemec A."/>
            <person name="Walker B."/>
            <person name="Young S.K."/>
            <person name="Zeng Q."/>
            <person name="Gargeya S."/>
            <person name="Fitzgerald M."/>
            <person name="Haas B."/>
            <person name="Abouelleil A."/>
            <person name="Alvarado L."/>
            <person name="Arachchi H.M."/>
            <person name="Berlin A.M."/>
            <person name="Chapman S.B."/>
            <person name="Dewar J."/>
            <person name="Goldberg J."/>
            <person name="Griggs A."/>
            <person name="Gujja S."/>
            <person name="Hansen M."/>
            <person name="Howarth C."/>
            <person name="Imamovic A."/>
            <person name="Larimer J."/>
            <person name="McCowan C."/>
            <person name="Murphy C."/>
            <person name="Neiman D."/>
            <person name="Pearson M."/>
            <person name="Priest M."/>
            <person name="Roberts A."/>
            <person name="Saif S."/>
            <person name="Shea T."/>
            <person name="Sisk P."/>
            <person name="Sykes S."/>
            <person name="Wortman J."/>
            <person name="Nusbaum C."/>
            <person name="Birren B."/>
        </authorList>
    </citation>
    <scope>NUCLEOTIDE SEQUENCE [LARGE SCALE GENOMIC DNA]</scope>
    <source>
        <strain evidence="4 5">NIPH 1859</strain>
    </source>
</reference>
<dbReference type="EMBL" id="APRZ01000017">
    <property type="protein sequence ID" value="ENX33561.1"/>
    <property type="molecule type" value="Genomic_DNA"/>
</dbReference>
<dbReference type="InterPro" id="IPR015797">
    <property type="entry name" value="NUDIX_hydrolase-like_dom_sf"/>
</dbReference>
<dbReference type="CDD" id="cd04663">
    <property type="entry name" value="NUDIX_Hydrolase"/>
    <property type="match status" value="1"/>
</dbReference>
<dbReference type="PROSITE" id="PS00893">
    <property type="entry name" value="NUDIX_BOX"/>
    <property type="match status" value="1"/>
</dbReference>
<comment type="caution">
    <text evidence="4">The sequence shown here is derived from an EMBL/GenBank/DDBJ whole genome shotgun (WGS) entry which is preliminary data.</text>
</comment>
<dbReference type="SUPFAM" id="SSF55811">
    <property type="entry name" value="Nudix"/>
    <property type="match status" value="1"/>
</dbReference>
<feature type="domain" description="Nudix hydrolase" evidence="3">
    <location>
        <begin position="10"/>
        <end position="140"/>
    </location>
</feature>
<dbReference type="Gene3D" id="3.90.79.10">
    <property type="entry name" value="Nucleoside Triphosphate Pyrophosphohydrolase"/>
    <property type="match status" value="1"/>
</dbReference>
<dbReference type="PROSITE" id="PS51462">
    <property type="entry name" value="NUDIX"/>
    <property type="match status" value="1"/>
</dbReference>
<dbReference type="HOGENOM" id="CLU_116638_0_1_6"/>
<dbReference type="AlphaFoldDB" id="N9QU73"/>
<dbReference type="InterPro" id="IPR000086">
    <property type="entry name" value="NUDIX_hydrolase_dom"/>
</dbReference>
<dbReference type="Pfam" id="PF00293">
    <property type="entry name" value="NUDIX"/>
    <property type="match status" value="1"/>
</dbReference>
<evidence type="ECO:0000313" key="4">
    <source>
        <dbReference type="EMBL" id="ENX33561.1"/>
    </source>
</evidence>
<comment type="cofactor">
    <cofactor evidence="1">
        <name>Mg(2+)</name>
        <dbReference type="ChEBI" id="CHEBI:18420"/>
    </cofactor>
</comment>
<dbReference type="PATRIC" id="fig|1217695.3.peg.2156"/>
<dbReference type="Proteomes" id="UP000013009">
    <property type="component" value="Unassembled WGS sequence"/>
</dbReference>
<dbReference type="InterPro" id="IPR020084">
    <property type="entry name" value="NUDIX_hydrolase_CS"/>
</dbReference>
<accession>N9QU73</accession>
<keyword evidence="2" id="KW-0378">Hydrolase</keyword>
<organism evidence="4 5">
    <name type="scientific">Acinetobacter colistiniresistens</name>
    <dbReference type="NCBI Taxonomy" id="280145"/>
    <lineage>
        <taxon>Bacteria</taxon>
        <taxon>Pseudomonadati</taxon>
        <taxon>Pseudomonadota</taxon>
        <taxon>Gammaproteobacteria</taxon>
        <taxon>Moraxellales</taxon>
        <taxon>Moraxellaceae</taxon>
        <taxon>Acinetobacter</taxon>
    </lineage>
</organism>
<evidence type="ECO:0000256" key="1">
    <source>
        <dbReference type="ARBA" id="ARBA00001946"/>
    </source>
</evidence>
<sequence length="146" mass="17218">MLGFFCIYKTMIKVVPVILRHSNQGREILAFHHPLAGTQLVKGTIEHDEQYQQAAIRELFEESGLIAQPNPKFIGNLILNVNQQNWYFYLCEVTCELAETWHHHCQDDGGLDFKFFWYPLDQQSDEHWHETFREALSFLRNFLTSS</sequence>
<proteinExistence type="predicted"/>
<evidence type="ECO:0000256" key="2">
    <source>
        <dbReference type="ARBA" id="ARBA00022801"/>
    </source>
</evidence>
<evidence type="ECO:0000259" key="3">
    <source>
        <dbReference type="PROSITE" id="PS51462"/>
    </source>
</evidence>